<feature type="region of interest" description="Disordered" evidence="1">
    <location>
        <begin position="27"/>
        <end position="52"/>
    </location>
</feature>
<protein>
    <recommendedName>
        <fullName evidence="4">Fucose-specific lectin</fullName>
    </recommendedName>
</protein>
<reference evidence="2 3" key="1">
    <citation type="submission" date="2023-01" db="EMBL/GenBank/DDBJ databases">
        <title>Analysis of 21 Apiospora genomes using comparative genomics revels a genus with tremendous synthesis potential of carbohydrate active enzymes and secondary metabolites.</title>
        <authorList>
            <person name="Sorensen T."/>
        </authorList>
    </citation>
    <scope>NUCLEOTIDE SEQUENCE [LARGE SCALE GENOMIC DNA]</scope>
    <source>
        <strain evidence="2 3">CBS 83171</strain>
    </source>
</reference>
<evidence type="ECO:0000313" key="3">
    <source>
        <dbReference type="Proteomes" id="UP001446871"/>
    </source>
</evidence>
<organism evidence="2 3">
    <name type="scientific">Apiospora saccharicola</name>
    <dbReference type="NCBI Taxonomy" id="335842"/>
    <lineage>
        <taxon>Eukaryota</taxon>
        <taxon>Fungi</taxon>
        <taxon>Dikarya</taxon>
        <taxon>Ascomycota</taxon>
        <taxon>Pezizomycotina</taxon>
        <taxon>Sordariomycetes</taxon>
        <taxon>Xylariomycetidae</taxon>
        <taxon>Amphisphaeriales</taxon>
        <taxon>Apiosporaceae</taxon>
        <taxon>Apiospora</taxon>
    </lineage>
</organism>
<evidence type="ECO:0000313" key="2">
    <source>
        <dbReference type="EMBL" id="KAK8078058.1"/>
    </source>
</evidence>
<dbReference type="SUPFAM" id="SSF63829">
    <property type="entry name" value="Calcium-dependent phosphotriesterase"/>
    <property type="match status" value="1"/>
</dbReference>
<proteinExistence type="predicted"/>
<sequence length="83" mass="9196">MTYRVYYASTSSHEIVEYTTAQGGFNGTWSKPNKGQKRWGEPQGNLAAASSDNGQVRLVSEQDGKLARNMLQGISWSKTSFFS</sequence>
<gene>
    <name evidence="2" type="ORF">PG996_004228</name>
</gene>
<name>A0ABR1W3J4_9PEZI</name>
<keyword evidence="3" id="KW-1185">Reference proteome</keyword>
<evidence type="ECO:0000256" key="1">
    <source>
        <dbReference type="SAM" id="MobiDB-lite"/>
    </source>
</evidence>
<dbReference type="Proteomes" id="UP001446871">
    <property type="component" value="Unassembled WGS sequence"/>
</dbReference>
<dbReference type="EMBL" id="JAQQWM010000002">
    <property type="protein sequence ID" value="KAK8078058.1"/>
    <property type="molecule type" value="Genomic_DNA"/>
</dbReference>
<comment type="caution">
    <text evidence="2">The sequence shown here is derived from an EMBL/GenBank/DDBJ whole genome shotgun (WGS) entry which is preliminary data.</text>
</comment>
<evidence type="ECO:0008006" key="4">
    <source>
        <dbReference type="Google" id="ProtNLM"/>
    </source>
</evidence>
<accession>A0ABR1W3J4</accession>